<keyword evidence="2 9" id="KW-0808">Transferase</keyword>
<dbReference type="PANTHER" id="PTHR10256">
    <property type="entry name" value="SELENIDE, WATER DIKINASE"/>
    <property type="match status" value="1"/>
</dbReference>
<dbReference type="Gene3D" id="3.30.1330.10">
    <property type="entry name" value="PurM-like, N-terminal domain"/>
    <property type="match status" value="1"/>
</dbReference>
<keyword evidence="7 9" id="KW-0460">Magnesium</keyword>
<comment type="caution">
    <text evidence="9">Lacks conserved residue(s) required for the propagation of feature annotation.</text>
</comment>
<dbReference type="eggNOG" id="COG0709">
    <property type="taxonomic scope" value="Bacteria"/>
</dbReference>
<organism evidence="12 13">
    <name type="scientific">Thermincola potens (strain JR)</name>
    <dbReference type="NCBI Taxonomy" id="635013"/>
    <lineage>
        <taxon>Bacteria</taxon>
        <taxon>Bacillati</taxon>
        <taxon>Bacillota</taxon>
        <taxon>Clostridia</taxon>
        <taxon>Eubacteriales</taxon>
        <taxon>Thermincolaceae</taxon>
        <taxon>Thermincola</taxon>
    </lineage>
</organism>
<dbReference type="GO" id="GO:0005737">
    <property type="term" value="C:cytoplasm"/>
    <property type="evidence" value="ECO:0007669"/>
    <property type="project" value="TreeGrafter"/>
</dbReference>
<gene>
    <name evidence="9" type="primary">selD</name>
    <name evidence="12" type="ordered locus">TherJR_0753</name>
</gene>
<dbReference type="InterPro" id="IPR016188">
    <property type="entry name" value="PurM-like_N"/>
</dbReference>
<feature type="domain" description="PurM-like N-terminal" evidence="10">
    <location>
        <begin position="18"/>
        <end position="125"/>
    </location>
</feature>
<dbReference type="Proteomes" id="UP000002377">
    <property type="component" value="Chromosome"/>
</dbReference>
<dbReference type="Pfam" id="PF00586">
    <property type="entry name" value="AIRS"/>
    <property type="match status" value="1"/>
</dbReference>
<evidence type="ECO:0000256" key="2">
    <source>
        <dbReference type="ARBA" id="ARBA00022679"/>
    </source>
</evidence>
<dbReference type="AlphaFoldDB" id="D5XCJ4"/>
<dbReference type="STRING" id="635013.TherJR_0753"/>
<dbReference type="InterPro" id="IPR036921">
    <property type="entry name" value="PurM-like_N_sf"/>
</dbReference>
<keyword evidence="6 9" id="KW-0067">ATP-binding</keyword>
<keyword evidence="8 9" id="KW-0711">Selenium</keyword>
<keyword evidence="5 9" id="KW-0418">Kinase</keyword>
<keyword evidence="3 9" id="KW-0479">Metal-binding</keyword>
<dbReference type="EMBL" id="CP002028">
    <property type="protein sequence ID" value="ADG81620.1"/>
    <property type="molecule type" value="Genomic_DNA"/>
</dbReference>
<dbReference type="InterPro" id="IPR010918">
    <property type="entry name" value="PurM-like_C_dom"/>
</dbReference>
<sequence length="318" mass="33668">MPSTGKDPNLLVGLDTSDDAGVYKLTDDIALIQTLDFFTPVVDNPYDFGRIAAANALSDVYAMGGKPLTAMNLVGFPTETLGLEILAEILRGGAEKVCEAGAVLLGGHSVEDKEPKYGLSVTGIIHPDRVLTNAAAKPGDVLVLTKPLGIGIITTALKAGMASEEAEREATAVMSALNKDAAEIMQEVGAHACTDVTGFGLLGHALELAKASSVNVRIFAAEVPVLAPAREYVRYGLIPAGTRRNLKYVAQFTRFDDNLEEEERIILADTITSGGLLISLPEEKAARYMELSREKGLNAAIIGEVIPGKGNLEVYKES</sequence>
<accession>D5XCJ4</accession>
<feature type="binding site" evidence="9">
    <location>
        <position position="19"/>
    </location>
    <ligand>
        <name>Mg(2+)</name>
        <dbReference type="ChEBI" id="CHEBI:18420"/>
    </ligand>
</feature>
<dbReference type="HOGENOM" id="CLU_032859_0_1_9"/>
<evidence type="ECO:0000256" key="3">
    <source>
        <dbReference type="ARBA" id="ARBA00022723"/>
    </source>
</evidence>
<feature type="binding site" evidence="9">
    <location>
        <position position="195"/>
    </location>
    <ligand>
        <name>Mg(2+)</name>
        <dbReference type="ChEBI" id="CHEBI:18420"/>
    </ligand>
</feature>
<dbReference type="GO" id="GO:0004756">
    <property type="term" value="F:selenide, water dikinase activity"/>
    <property type="evidence" value="ECO:0007669"/>
    <property type="project" value="UniProtKB-UniRule"/>
</dbReference>
<dbReference type="InterPro" id="IPR023061">
    <property type="entry name" value="SelD_I"/>
</dbReference>
<dbReference type="GO" id="GO:0016260">
    <property type="term" value="P:selenocysteine biosynthetic process"/>
    <property type="evidence" value="ECO:0007669"/>
    <property type="project" value="InterPro"/>
</dbReference>
<dbReference type="FunFam" id="3.30.1330.10:FF:000003">
    <property type="entry name" value="Selenide, water dikinase"/>
    <property type="match status" value="1"/>
</dbReference>
<feature type="binding site" evidence="9">
    <location>
        <begin position="107"/>
        <end position="109"/>
    </location>
    <ligand>
        <name>ATP</name>
        <dbReference type="ChEBI" id="CHEBI:30616"/>
        <note>ligand shared between dimeric partners</note>
    </ligand>
</feature>
<dbReference type="PANTHER" id="PTHR10256:SF0">
    <property type="entry name" value="INACTIVE SELENIDE, WATER DIKINASE-LIKE PROTEIN-RELATED"/>
    <property type="match status" value="1"/>
</dbReference>
<proteinExistence type="inferred from homology"/>
<evidence type="ECO:0000313" key="12">
    <source>
        <dbReference type="EMBL" id="ADG81620.1"/>
    </source>
</evidence>
<name>D5XCJ4_THEPJ</name>
<keyword evidence="13" id="KW-1185">Reference proteome</keyword>
<dbReference type="Pfam" id="PF02769">
    <property type="entry name" value="AIRS_C"/>
    <property type="match status" value="1"/>
</dbReference>
<dbReference type="NCBIfam" id="NF002098">
    <property type="entry name" value="PRK00943.1"/>
    <property type="match status" value="1"/>
</dbReference>
<evidence type="ECO:0000313" key="13">
    <source>
        <dbReference type="Proteomes" id="UP000002377"/>
    </source>
</evidence>
<evidence type="ECO:0000256" key="6">
    <source>
        <dbReference type="ARBA" id="ARBA00022840"/>
    </source>
</evidence>
<dbReference type="KEGG" id="tjr:TherJR_0753"/>
<dbReference type="GO" id="GO:0005524">
    <property type="term" value="F:ATP binding"/>
    <property type="evidence" value="ECO:0007669"/>
    <property type="project" value="UniProtKB-UniRule"/>
</dbReference>
<evidence type="ECO:0000256" key="9">
    <source>
        <dbReference type="HAMAP-Rule" id="MF_00625"/>
    </source>
</evidence>
<feature type="binding site" description="in other chain" evidence="9">
    <location>
        <position position="36"/>
    </location>
    <ligand>
        <name>ATP</name>
        <dbReference type="ChEBI" id="CHEBI:30616"/>
        <note>ligand shared between dimeric partners</note>
    </ligand>
</feature>
<evidence type="ECO:0000256" key="5">
    <source>
        <dbReference type="ARBA" id="ARBA00022777"/>
    </source>
</evidence>
<comment type="catalytic activity">
    <reaction evidence="9">
        <text>hydrogenselenide + ATP + H2O = selenophosphate + AMP + phosphate + 2 H(+)</text>
        <dbReference type="Rhea" id="RHEA:18737"/>
        <dbReference type="ChEBI" id="CHEBI:15377"/>
        <dbReference type="ChEBI" id="CHEBI:15378"/>
        <dbReference type="ChEBI" id="CHEBI:16144"/>
        <dbReference type="ChEBI" id="CHEBI:29317"/>
        <dbReference type="ChEBI" id="CHEBI:30616"/>
        <dbReference type="ChEBI" id="CHEBI:43474"/>
        <dbReference type="ChEBI" id="CHEBI:456215"/>
        <dbReference type="EC" id="2.7.9.3"/>
    </reaction>
</comment>
<dbReference type="SUPFAM" id="SSF56042">
    <property type="entry name" value="PurM C-terminal domain-like"/>
    <property type="match status" value="1"/>
</dbReference>
<dbReference type="EC" id="2.7.9.3" evidence="9"/>
<keyword evidence="4 9" id="KW-0547">Nucleotide-binding</keyword>
<comment type="subunit">
    <text evidence="9">Homodimer.</text>
</comment>
<dbReference type="GO" id="GO:0000287">
    <property type="term" value="F:magnesium ion binding"/>
    <property type="evidence" value="ECO:0007669"/>
    <property type="project" value="UniProtKB-UniRule"/>
</dbReference>
<evidence type="ECO:0000256" key="7">
    <source>
        <dbReference type="ARBA" id="ARBA00022842"/>
    </source>
</evidence>
<reference evidence="12 13" key="1">
    <citation type="submission" date="2010-05" db="EMBL/GenBank/DDBJ databases">
        <title>Complete sequence of Thermincola sp. JR.</title>
        <authorList>
            <consortium name="US DOE Joint Genome Institute"/>
            <person name="Lucas S."/>
            <person name="Copeland A."/>
            <person name="Lapidus A."/>
            <person name="Cheng J.-F."/>
            <person name="Bruce D."/>
            <person name="Goodwin L."/>
            <person name="Pitluck S."/>
            <person name="Chertkov O."/>
            <person name="Detter J.C."/>
            <person name="Han C."/>
            <person name="Tapia R."/>
            <person name="Land M."/>
            <person name="Hauser L."/>
            <person name="Kyrpides N."/>
            <person name="Mikhailova N."/>
            <person name="Hazen T.C."/>
            <person name="Woyke T."/>
        </authorList>
    </citation>
    <scope>NUCLEOTIDE SEQUENCE [LARGE SCALE GENOMIC DNA]</scope>
    <source>
        <strain evidence="12 13">JR</strain>
    </source>
</reference>
<feature type="binding site" description="in other chain" evidence="9">
    <location>
        <begin position="16"/>
        <end position="18"/>
    </location>
    <ligand>
        <name>ATP</name>
        <dbReference type="ChEBI" id="CHEBI:30616"/>
        <note>ligand shared between dimeric partners</note>
    </ligand>
</feature>
<comment type="cofactor">
    <cofactor evidence="9">
        <name>Mg(2+)</name>
        <dbReference type="ChEBI" id="CHEBI:18420"/>
    </cofactor>
    <text evidence="9">Binds 1 Mg(2+) ion per monomer.</text>
</comment>
<feature type="domain" description="PurM-like C-terminal" evidence="11">
    <location>
        <begin position="137"/>
        <end position="310"/>
    </location>
</feature>
<comment type="function">
    <text evidence="9">Synthesizes selenophosphate from selenide and ATP.</text>
</comment>
<feature type="binding site" description="in other chain" evidence="9">
    <location>
        <position position="59"/>
    </location>
    <ligand>
        <name>ATP</name>
        <dbReference type="ChEBI" id="CHEBI:30616"/>
        <note>ligand shared between dimeric partners</note>
    </ligand>
</feature>
<evidence type="ECO:0000256" key="8">
    <source>
        <dbReference type="ARBA" id="ARBA00023266"/>
    </source>
</evidence>
<dbReference type="SUPFAM" id="SSF55326">
    <property type="entry name" value="PurM N-terminal domain-like"/>
    <property type="match status" value="1"/>
</dbReference>
<feature type="binding site" evidence="9">
    <location>
        <position position="59"/>
    </location>
    <ligand>
        <name>Mg(2+)</name>
        <dbReference type="ChEBI" id="CHEBI:18420"/>
    </ligand>
</feature>
<dbReference type="CDD" id="cd02195">
    <property type="entry name" value="SelD"/>
    <property type="match status" value="1"/>
</dbReference>
<dbReference type="InterPro" id="IPR004536">
    <property type="entry name" value="SPS/SelD"/>
</dbReference>
<protein>
    <recommendedName>
        <fullName evidence="9">Selenide, water dikinase</fullName>
        <ecNumber evidence="9">2.7.9.3</ecNumber>
    </recommendedName>
    <alternativeName>
        <fullName evidence="9">Selenium donor protein</fullName>
    </alternativeName>
    <alternativeName>
        <fullName evidence="9">Selenophosphate synthase</fullName>
    </alternativeName>
</protein>
<evidence type="ECO:0000259" key="10">
    <source>
        <dbReference type="Pfam" id="PF00586"/>
    </source>
</evidence>
<evidence type="ECO:0000256" key="1">
    <source>
        <dbReference type="ARBA" id="ARBA00008026"/>
    </source>
</evidence>
<comment type="similarity">
    <text evidence="1 9">Belongs to the selenophosphate synthase 1 family. Class I subfamily.</text>
</comment>
<dbReference type="NCBIfam" id="TIGR00476">
    <property type="entry name" value="selD"/>
    <property type="match status" value="1"/>
</dbReference>
<dbReference type="Gene3D" id="3.90.650.10">
    <property type="entry name" value="PurM-like C-terminal domain"/>
    <property type="match status" value="1"/>
</dbReference>
<dbReference type="FunFam" id="3.90.650.10:FF:000004">
    <property type="entry name" value="Selenide, water dikinase"/>
    <property type="match status" value="1"/>
</dbReference>
<dbReference type="HAMAP" id="MF_00625">
    <property type="entry name" value="SelD"/>
    <property type="match status" value="1"/>
</dbReference>
<dbReference type="PIRSF" id="PIRSF036407">
    <property type="entry name" value="Selenphspht_syn"/>
    <property type="match status" value="1"/>
</dbReference>
<evidence type="ECO:0000259" key="11">
    <source>
        <dbReference type="Pfam" id="PF02769"/>
    </source>
</evidence>
<evidence type="ECO:0000256" key="4">
    <source>
        <dbReference type="ARBA" id="ARBA00022741"/>
    </source>
</evidence>
<dbReference type="InterPro" id="IPR036676">
    <property type="entry name" value="PurM-like_C_sf"/>
</dbReference>